<dbReference type="NCBIfam" id="TIGR03303">
    <property type="entry name" value="OM_YaeT"/>
    <property type="match status" value="1"/>
</dbReference>
<evidence type="ECO:0000256" key="6">
    <source>
        <dbReference type="ARBA" id="ARBA00023136"/>
    </source>
</evidence>
<evidence type="ECO:0000256" key="3">
    <source>
        <dbReference type="ARBA" id="ARBA00022692"/>
    </source>
</evidence>
<dbReference type="RefSeq" id="WP_273594801.1">
    <property type="nucleotide sequence ID" value="NZ_JAQQXS010000001.1"/>
</dbReference>
<organism evidence="11 12">
    <name type="scientific">Roseateles koreensis</name>
    <dbReference type="NCBI Taxonomy" id="2987526"/>
    <lineage>
        <taxon>Bacteria</taxon>
        <taxon>Pseudomonadati</taxon>
        <taxon>Pseudomonadota</taxon>
        <taxon>Betaproteobacteria</taxon>
        <taxon>Burkholderiales</taxon>
        <taxon>Sphaerotilaceae</taxon>
        <taxon>Roseateles</taxon>
    </lineage>
</organism>
<protein>
    <recommendedName>
        <fullName evidence="8 9">Outer membrane protein assembly factor BamA</fullName>
    </recommendedName>
</protein>
<name>A0ABT5KPE9_9BURK</name>
<dbReference type="InterPro" id="IPR000184">
    <property type="entry name" value="Bac_surfAg_D15"/>
</dbReference>
<dbReference type="Pfam" id="PF07244">
    <property type="entry name" value="POTRA"/>
    <property type="match status" value="5"/>
</dbReference>
<gene>
    <name evidence="8 11" type="primary">bamA</name>
    <name evidence="11" type="ORF">PRZ01_00565</name>
</gene>
<keyword evidence="7 8" id="KW-0998">Cell outer membrane</keyword>
<evidence type="ECO:0000256" key="4">
    <source>
        <dbReference type="ARBA" id="ARBA00022729"/>
    </source>
</evidence>
<evidence type="ECO:0000256" key="7">
    <source>
        <dbReference type="ARBA" id="ARBA00023237"/>
    </source>
</evidence>
<dbReference type="PANTHER" id="PTHR12815:SF23">
    <property type="entry name" value="OUTER MEMBRANE PROTEIN ASSEMBLY FACTOR BAMA"/>
    <property type="match status" value="1"/>
</dbReference>
<dbReference type="PROSITE" id="PS51779">
    <property type="entry name" value="POTRA"/>
    <property type="match status" value="4"/>
</dbReference>
<dbReference type="HAMAP" id="MF_01430">
    <property type="entry name" value="OM_assembly_BamA"/>
    <property type="match status" value="1"/>
</dbReference>
<dbReference type="PANTHER" id="PTHR12815">
    <property type="entry name" value="SORTING AND ASSEMBLY MACHINERY SAMM50 PROTEIN FAMILY MEMBER"/>
    <property type="match status" value="1"/>
</dbReference>
<evidence type="ECO:0000313" key="12">
    <source>
        <dbReference type="Proteomes" id="UP001219862"/>
    </source>
</evidence>
<keyword evidence="12" id="KW-1185">Reference proteome</keyword>
<keyword evidence="5 8" id="KW-0677">Repeat</keyword>
<proteinExistence type="inferred from homology"/>
<comment type="subunit">
    <text evidence="8">Part of the Bam complex.</text>
</comment>
<dbReference type="EMBL" id="JAQQXS010000001">
    <property type="protein sequence ID" value="MDC8783682.1"/>
    <property type="molecule type" value="Genomic_DNA"/>
</dbReference>
<evidence type="ECO:0000256" key="8">
    <source>
        <dbReference type="HAMAP-Rule" id="MF_01430"/>
    </source>
</evidence>
<comment type="function">
    <text evidence="8">Part of the outer membrane protein assembly complex, which is involved in assembly and insertion of beta-barrel proteins into the outer membrane.</text>
</comment>
<feature type="domain" description="POTRA" evidence="10">
    <location>
        <begin position="358"/>
        <end position="434"/>
    </location>
</feature>
<sequence>MSSFLRTGARLRPSILTLAIVATLQSGVAWAVEPFVIKDIRVEGLNRTDPGTVFASLPFRIGDTYSDDKGAAALRALFATGLFKDVRINIDGTSAVVVIEERPIIANVSFTGLKEFDTEALTKSLKDVGIGEGKPFDKALADRAEQELKRQYLTRSLYGAEVTTTITPLERNRVNVSFAVTEGEPAKISEVRILGSKVFSESTLLGLMDQTTSGWLTWYTKTDRYSRSKLNADLETLRSYYLNRGYLEFAVTSTQVTISPDKQSISVAITVNEGQPYTVTAVKLEGEFLGREEDFKRLIQLKPGQPYQGEAVAQTTRAFSDYYGTFGYAFARVDSRPEIDKATGQVVVTFTGDPQRRVYVRRVIIGGNTRTRDEVIRREFRQFESAWYDGQRIKASKDRVERLGYFKQGEVTIDTQEVPGTQDQVDVLLTVVERPTGNIMVGAGYSSQQKLSLTGSIQQDNIFGSGHSLGISVNTASTGRALVLSETDPYFTVDGVSRSFDVFYRTQKPINTLGEQYELITHGGSVRFGVPFSEIDTVFFGLGFARTRMSTTSGLPNSYLLYGRQFGKDSSEYPLTIGWARDNRDSVISPTVGRYARVNLETSVLGDARYARANLQYQEYIPVTNKITLGLNSELGWGAGLNGRPYPIFKNFYAGGLGSVRVFEAGSLGPVDVTGSYTGGNRKFNVNAELYLPVPGGGNDKTFRFFGFLDAGNVWGPQDQVTFDSMRSSAGIGLSWISPMGPLRLSYGSPVRKKPTDRIEKFQFQIGNAF</sequence>
<dbReference type="InterPro" id="IPR023707">
    <property type="entry name" value="OM_assembly_BamA"/>
</dbReference>
<feature type="domain" description="POTRA" evidence="10">
    <location>
        <begin position="35"/>
        <end position="102"/>
    </location>
</feature>
<comment type="similarity">
    <text evidence="8">Belongs to the BamA family.</text>
</comment>
<dbReference type="Gene3D" id="3.10.20.310">
    <property type="entry name" value="membrane protein fhac"/>
    <property type="match status" value="5"/>
</dbReference>
<accession>A0ABT5KPE9</accession>
<feature type="domain" description="POTRA" evidence="10">
    <location>
        <begin position="186"/>
        <end position="274"/>
    </location>
</feature>
<evidence type="ECO:0000259" key="10">
    <source>
        <dbReference type="PROSITE" id="PS51779"/>
    </source>
</evidence>
<dbReference type="InterPro" id="IPR034746">
    <property type="entry name" value="POTRA"/>
</dbReference>
<evidence type="ECO:0000256" key="5">
    <source>
        <dbReference type="ARBA" id="ARBA00022737"/>
    </source>
</evidence>
<dbReference type="Pfam" id="PF01103">
    <property type="entry name" value="Omp85"/>
    <property type="match status" value="1"/>
</dbReference>
<evidence type="ECO:0000256" key="1">
    <source>
        <dbReference type="ARBA" id="ARBA00004370"/>
    </source>
</evidence>
<evidence type="ECO:0000313" key="11">
    <source>
        <dbReference type="EMBL" id="MDC8783682.1"/>
    </source>
</evidence>
<keyword evidence="2 8" id="KW-1134">Transmembrane beta strand</keyword>
<dbReference type="PIRSF" id="PIRSF006076">
    <property type="entry name" value="OM_assembly_OMP85"/>
    <property type="match status" value="1"/>
</dbReference>
<comment type="caution">
    <text evidence="11">The sequence shown here is derived from an EMBL/GenBank/DDBJ whole genome shotgun (WGS) entry which is preliminary data.</text>
</comment>
<keyword evidence="6 8" id="KW-0472">Membrane</keyword>
<dbReference type="InterPro" id="IPR039910">
    <property type="entry name" value="D15-like"/>
</dbReference>
<evidence type="ECO:0000256" key="9">
    <source>
        <dbReference type="NCBIfam" id="TIGR03303"/>
    </source>
</evidence>
<dbReference type="Proteomes" id="UP001219862">
    <property type="component" value="Unassembled WGS sequence"/>
</dbReference>
<dbReference type="Gene3D" id="2.40.160.50">
    <property type="entry name" value="membrane protein fhac: a member of the omp85/tpsb transporter family"/>
    <property type="match status" value="1"/>
</dbReference>
<keyword evidence="3 8" id="KW-0812">Transmembrane</keyword>
<feature type="domain" description="POTRA" evidence="10">
    <location>
        <begin position="277"/>
        <end position="353"/>
    </location>
</feature>
<reference evidence="11 12" key="1">
    <citation type="submission" date="2022-10" db="EMBL/GenBank/DDBJ databases">
        <title>paucibacter sp. hw8 Genome sequencing.</title>
        <authorList>
            <person name="Park S."/>
        </authorList>
    </citation>
    <scope>NUCLEOTIDE SEQUENCE [LARGE SCALE GENOMIC DNA]</scope>
    <source>
        <strain evidence="12">hw8</strain>
    </source>
</reference>
<comment type="subcellular location">
    <subcellularLocation>
        <location evidence="8">Cell outer membrane</location>
    </subcellularLocation>
    <subcellularLocation>
        <location evidence="1">Membrane</location>
    </subcellularLocation>
</comment>
<keyword evidence="4 8" id="KW-0732">Signal</keyword>
<evidence type="ECO:0000256" key="2">
    <source>
        <dbReference type="ARBA" id="ARBA00022452"/>
    </source>
</evidence>
<dbReference type="InterPro" id="IPR010827">
    <property type="entry name" value="BamA/TamA_POTRA"/>
</dbReference>